<dbReference type="InterPro" id="IPR035647">
    <property type="entry name" value="EFG_III/V"/>
</dbReference>
<reference evidence="6 7" key="1">
    <citation type="submission" date="2018-09" db="EMBL/GenBank/DDBJ databases">
        <authorList>
            <person name="Livingstone P.G."/>
            <person name="Whitworth D.E."/>
        </authorList>
    </citation>
    <scope>NUCLEOTIDE SEQUENCE [LARGE SCALE GENOMIC DNA]</scope>
    <source>
        <strain evidence="6 7">CA031B</strain>
    </source>
</reference>
<dbReference type="PRINTS" id="PR00315">
    <property type="entry name" value="ELONGATNFCT"/>
</dbReference>
<keyword evidence="3" id="KW-0820">tRNA-binding</keyword>
<dbReference type="SUPFAM" id="SSF50447">
    <property type="entry name" value="Translation proteins"/>
    <property type="match status" value="1"/>
</dbReference>
<dbReference type="Pfam" id="PF00009">
    <property type="entry name" value="GTP_EFTU"/>
    <property type="match status" value="1"/>
</dbReference>
<dbReference type="InterPro" id="IPR048876">
    <property type="entry name" value="BipA_C"/>
</dbReference>
<dbReference type="InterPro" id="IPR000640">
    <property type="entry name" value="EFG_V-like"/>
</dbReference>
<dbReference type="Gene3D" id="3.40.50.300">
    <property type="entry name" value="P-loop containing nucleotide triphosphate hydrolases"/>
    <property type="match status" value="1"/>
</dbReference>
<keyword evidence="3" id="KW-0699">rRNA-binding</keyword>
<protein>
    <recommendedName>
        <fullName evidence="3">Large ribosomal subunit assembly factor BipA</fullName>
        <ecNumber evidence="3">3.6.5.-</ecNumber>
    </recommendedName>
    <alternativeName>
        <fullName evidence="3">GTP-binding protein BipA</fullName>
    </alternativeName>
</protein>
<keyword evidence="3" id="KW-0690">Ribosome biogenesis</keyword>
<comment type="caution">
    <text evidence="6">The sequence shown here is derived from an EMBL/GenBank/DDBJ whole genome shotgun (WGS) entry which is preliminary data.</text>
</comment>
<dbReference type="Pfam" id="PF21018">
    <property type="entry name" value="BipA_C"/>
    <property type="match status" value="1"/>
</dbReference>
<feature type="binding site" evidence="3">
    <location>
        <begin position="130"/>
        <end position="133"/>
    </location>
    <ligand>
        <name>GTP</name>
        <dbReference type="ChEBI" id="CHEBI:37565"/>
    </ligand>
</feature>
<keyword evidence="1 3" id="KW-0547">Nucleotide-binding</keyword>
<dbReference type="Gene3D" id="2.40.30.10">
    <property type="entry name" value="Translation factors"/>
    <property type="match status" value="1"/>
</dbReference>
<dbReference type="EMBL" id="RAWI01000103">
    <property type="protein sequence ID" value="RKI08502.1"/>
    <property type="molecule type" value="Genomic_DNA"/>
</dbReference>
<dbReference type="InterPro" id="IPR047043">
    <property type="entry name" value="BipA_III"/>
</dbReference>
<feature type="region of interest" description="Disordered" evidence="4">
    <location>
        <begin position="592"/>
        <end position="615"/>
    </location>
</feature>
<dbReference type="InterPro" id="IPR031157">
    <property type="entry name" value="G_TR_CS"/>
</dbReference>
<dbReference type="Pfam" id="PF22042">
    <property type="entry name" value="EF-G_D2"/>
    <property type="match status" value="1"/>
</dbReference>
<keyword evidence="3" id="KW-0694">RNA-binding</keyword>
<evidence type="ECO:0000313" key="7">
    <source>
        <dbReference type="Proteomes" id="UP000278907"/>
    </source>
</evidence>
<dbReference type="Gene3D" id="2.40.50.250">
    <property type="entry name" value="bipa protein"/>
    <property type="match status" value="1"/>
</dbReference>
<organism evidence="6 7">
    <name type="scientific">Corallococcus praedator</name>
    <dbReference type="NCBI Taxonomy" id="2316724"/>
    <lineage>
        <taxon>Bacteria</taxon>
        <taxon>Pseudomonadati</taxon>
        <taxon>Myxococcota</taxon>
        <taxon>Myxococcia</taxon>
        <taxon>Myxococcales</taxon>
        <taxon>Cystobacterineae</taxon>
        <taxon>Myxococcaceae</taxon>
        <taxon>Corallococcus</taxon>
    </lineage>
</organism>
<dbReference type="CDD" id="cd01891">
    <property type="entry name" value="TypA_BipA"/>
    <property type="match status" value="1"/>
</dbReference>
<dbReference type="RefSeq" id="WP_120533950.1">
    <property type="nucleotide sequence ID" value="NZ_RAWI01000103.1"/>
</dbReference>
<gene>
    <name evidence="6" type="primary">typA</name>
    <name evidence="3" type="synonym">bipA</name>
    <name evidence="6" type="ORF">D7Y13_15920</name>
</gene>
<dbReference type="Gene3D" id="3.30.70.240">
    <property type="match status" value="1"/>
</dbReference>
<evidence type="ECO:0000259" key="5">
    <source>
        <dbReference type="PROSITE" id="PS51722"/>
    </source>
</evidence>
<dbReference type="Gene3D" id="3.30.70.870">
    <property type="entry name" value="Elongation Factor G (Translational Gtpase), domain 3"/>
    <property type="match status" value="1"/>
</dbReference>
<accession>A0ABX9QHU1</accession>
<dbReference type="HAMAP" id="MF_00849">
    <property type="entry name" value="BipA"/>
    <property type="match status" value="1"/>
</dbReference>
<evidence type="ECO:0000256" key="4">
    <source>
        <dbReference type="SAM" id="MobiDB-lite"/>
    </source>
</evidence>
<feature type="binding site" evidence="3">
    <location>
        <begin position="17"/>
        <end position="22"/>
    </location>
    <ligand>
        <name>GTP</name>
        <dbReference type="ChEBI" id="CHEBI:37565"/>
    </ligand>
</feature>
<dbReference type="CDD" id="cd03691">
    <property type="entry name" value="BipA_TypA_II"/>
    <property type="match status" value="1"/>
</dbReference>
<proteinExistence type="inferred from homology"/>
<keyword evidence="3" id="KW-0963">Cytoplasm</keyword>
<comment type="subcellular location">
    <subcellularLocation>
        <location evidence="3">Cytoplasm</location>
    </subcellularLocation>
    <text evidence="3">Binds to ribosomes.</text>
</comment>
<evidence type="ECO:0000256" key="2">
    <source>
        <dbReference type="ARBA" id="ARBA00023134"/>
    </source>
</evidence>
<sequence>MISRENIRNVAIVAHVDHGKTTLVDHLLRQAGTFRSNEHMTDRVMDSNDLEREKGITILAKNTAVSYKGMQINIIDTPGHADFGGEVERGLRLVDGVILLVDAAEGPLPQTRFVLTKALAMGLKTVLVINKIDRQDARAKEVLDLVYSLYIDLGADDKQLEMPVLYTVARQGQASTSLDVPGKTLEPLYDAIIKHIPPPPAPPVDQTTLQLLVANLDYDDYVGRLAVGRVQAGRITANMPVTVVREGGKLQPGKIVKLYGFSGLKRVEILDAGPGEIVSIAGIEDISIGDTIADSEKPVALPRITVDEPTMMMIFKVNDGPLAGKEGKFVTSRNLRERLYREAYRNVAVRVEDTATPDAFRVVGRGELALAVIIENMRREGYELTASNPEPITKTVDGVLHEPMELVFCDVPETSVGVVTERLGPRKGRMTDMQQLGSARTRLQFRIPARGLIGFRSEFLTITRGEGIMSSQFDGFEPWFGYIPKRANGAIVSDRLGDTVPYALFSIQERGQLFVSEGVTVYEGMIIGEHSHPSELNVNCCREKKLTNIRAAGRDENVILVPPREMGLEKALEWIADDELVEVTPKSVRMRKKALANGDRYRAERERKREERNDA</sequence>
<dbReference type="SMART" id="SM00838">
    <property type="entry name" value="EFG_C"/>
    <property type="match status" value="1"/>
</dbReference>
<evidence type="ECO:0000313" key="6">
    <source>
        <dbReference type="EMBL" id="RKI08502.1"/>
    </source>
</evidence>
<dbReference type="InterPro" id="IPR035651">
    <property type="entry name" value="BipA_V"/>
</dbReference>
<dbReference type="Proteomes" id="UP000278907">
    <property type="component" value="Unassembled WGS sequence"/>
</dbReference>
<dbReference type="InterPro" id="IPR005225">
    <property type="entry name" value="Small_GTP-bd"/>
</dbReference>
<keyword evidence="7" id="KW-1185">Reference proteome</keyword>
<dbReference type="EC" id="3.6.5.-" evidence="3"/>
<dbReference type="SUPFAM" id="SSF54980">
    <property type="entry name" value="EF-G C-terminal domain-like"/>
    <property type="match status" value="2"/>
</dbReference>
<dbReference type="PROSITE" id="PS00301">
    <property type="entry name" value="G_TR_1"/>
    <property type="match status" value="1"/>
</dbReference>
<dbReference type="InterPro" id="IPR000795">
    <property type="entry name" value="T_Tr_GTP-bd_dom"/>
</dbReference>
<dbReference type="InterPro" id="IPR009000">
    <property type="entry name" value="Transl_B-barrel_sf"/>
</dbReference>
<dbReference type="InterPro" id="IPR047042">
    <property type="entry name" value="BipA_II"/>
</dbReference>
<dbReference type="InterPro" id="IPR053905">
    <property type="entry name" value="EF-G-like_DII"/>
</dbReference>
<feature type="domain" description="Tr-type G" evidence="5">
    <location>
        <begin position="5"/>
        <end position="200"/>
    </location>
</feature>
<dbReference type="PANTHER" id="PTHR42908">
    <property type="entry name" value="TRANSLATION ELONGATION FACTOR-RELATED"/>
    <property type="match status" value="1"/>
</dbReference>
<dbReference type="CDD" id="cd03710">
    <property type="entry name" value="BipA_TypA_C"/>
    <property type="match status" value="1"/>
</dbReference>
<dbReference type="PROSITE" id="PS51722">
    <property type="entry name" value="G_TR_2"/>
    <property type="match status" value="1"/>
</dbReference>
<dbReference type="InterPro" id="IPR042116">
    <property type="entry name" value="TypA/BipA_C"/>
</dbReference>
<comment type="subunit">
    <text evidence="3">Monomer.</text>
</comment>
<evidence type="ECO:0000256" key="1">
    <source>
        <dbReference type="ARBA" id="ARBA00022741"/>
    </source>
</evidence>
<dbReference type="Pfam" id="PF00679">
    <property type="entry name" value="EFG_C"/>
    <property type="match status" value="1"/>
</dbReference>
<comment type="function">
    <text evidence="3">A 50S ribosomal subunit assembly protein with GTPase activity, required for 50S subunit assembly at low temperatures, may also play a role in translation. Binds GTP and analogs. Binds the 70S ribosome between the 30S and 50S subunits, in a similar position as ribosome-bound EF-G; it contacts a number of ribosomal proteins, both rRNAs and the A-site tRNA.</text>
</comment>
<dbReference type="SUPFAM" id="SSF52540">
    <property type="entry name" value="P-loop containing nucleoside triphosphate hydrolases"/>
    <property type="match status" value="1"/>
</dbReference>
<dbReference type="NCBIfam" id="TIGR01394">
    <property type="entry name" value="TypA_BipA"/>
    <property type="match status" value="1"/>
</dbReference>
<comment type="similarity">
    <text evidence="3">Belongs to the TRAFAC class translation factor GTPase superfamily. Classic translation factor GTPase family. BipA subfamily.</text>
</comment>
<dbReference type="InterPro" id="IPR027417">
    <property type="entry name" value="P-loop_NTPase"/>
</dbReference>
<keyword evidence="2 3" id="KW-0342">GTP-binding</keyword>
<dbReference type="PANTHER" id="PTHR42908:SF8">
    <property type="entry name" value="TR-TYPE G DOMAIN-CONTAINING PROTEIN"/>
    <property type="match status" value="1"/>
</dbReference>
<dbReference type="NCBIfam" id="TIGR00231">
    <property type="entry name" value="small_GTP"/>
    <property type="match status" value="1"/>
</dbReference>
<comment type="catalytic activity">
    <reaction evidence="3">
        <text>GTP + H2O = GDP + phosphate + H(+)</text>
        <dbReference type="Rhea" id="RHEA:19669"/>
        <dbReference type="ChEBI" id="CHEBI:15377"/>
        <dbReference type="ChEBI" id="CHEBI:15378"/>
        <dbReference type="ChEBI" id="CHEBI:37565"/>
        <dbReference type="ChEBI" id="CHEBI:43474"/>
        <dbReference type="ChEBI" id="CHEBI:58189"/>
    </reaction>
</comment>
<dbReference type="CDD" id="cd16263">
    <property type="entry name" value="BipA_III"/>
    <property type="match status" value="1"/>
</dbReference>
<name>A0ABX9QHU1_9BACT</name>
<keyword evidence="3" id="KW-0378">Hydrolase</keyword>
<feature type="compositionally biased region" description="Basic and acidic residues" evidence="4">
    <location>
        <begin position="599"/>
        <end position="615"/>
    </location>
</feature>
<evidence type="ECO:0000256" key="3">
    <source>
        <dbReference type="HAMAP-Rule" id="MF_00849"/>
    </source>
</evidence>
<dbReference type="InterPro" id="IPR047041">
    <property type="entry name" value="BipA_GTP-bd_dom"/>
</dbReference>
<dbReference type="InterPro" id="IPR006298">
    <property type="entry name" value="BipA"/>
</dbReference>